<evidence type="ECO:0000256" key="3">
    <source>
        <dbReference type="ARBA" id="ARBA00022737"/>
    </source>
</evidence>
<protein>
    <recommendedName>
        <fullName evidence="8">Leucine rich repeat protein</fullName>
    </recommendedName>
</protein>
<comment type="caution">
    <text evidence="6">The sequence shown here is derived from an EMBL/GenBank/DDBJ whole genome shotgun (WGS) entry which is preliminary data.</text>
</comment>
<reference evidence="6" key="1">
    <citation type="submission" date="2021-01" db="EMBL/GenBank/DDBJ databases">
        <authorList>
            <consortium name="Genoscope - CEA"/>
            <person name="William W."/>
        </authorList>
    </citation>
    <scope>NUCLEOTIDE SEQUENCE</scope>
</reference>
<dbReference type="PROSITE" id="PS51450">
    <property type="entry name" value="LRR"/>
    <property type="match status" value="1"/>
</dbReference>
<dbReference type="InterPro" id="IPR044640">
    <property type="entry name" value="RU2A"/>
</dbReference>
<keyword evidence="3" id="KW-0677">Repeat</keyword>
<dbReference type="Proteomes" id="UP000692954">
    <property type="component" value="Unassembled WGS sequence"/>
</dbReference>
<dbReference type="GO" id="GO:0030620">
    <property type="term" value="F:U2 snRNA binding"/>
    <property type="evidence" value="ECO:0007669"/>
    <property type="project" value="InterPro"/>
</dbReference>
<evidence type="ECO:0000256" key="1">
    <source>
        <dbReference type="ARBA" id="ARBA00004123"/>
    </source>
</evidence>
<gene>
    <name evidence="6" type="ORF">PSON_ATCC_30995.1.T1030128</name>
</gene>
<accession>A0A8S1QCN4</accession>
<evidence type="ECO:0000313" key="6">
    <source>
        <dbReference type="EMBL" id="CAD8113452.1"/>
    </source>
</evidence>
<dbReference type="PANTHER" id="PTHR10552:SF6">
    <property type="entry name" value="U2 SMALL NUCLEAR RIBONUCLEOPROTEIN A"/>
    <property type="match status" value="1"/>
</dbReference>
<dbReference type="GO" id="GO:0005634">
    <property type="term" value="C:nucleus"/>
    <property type="evidence" value="ECO:0007669"/>
    <property type="project" value="UniProtKB-SubCell"/>
</dbReference>
<proteinExistence type="predicted"/>
<sequence length="635" mass="75696">MQIIEVLKQKPSKNQKQIILNYQNIREIGYHNSFNFITTLCLSHNCIQHLDGIDQFVQLTTLSLHHNLIQSVNELNKIKQPHLLKLLNIHHNPFTVNPTYSTVILQKFCYLEQLDNQKLNKQYYQQYFHWIKCIGQLLIPFLNENCVSEQLVSQLHIELKKYEICIFKINSIIYTHLINYHYSNDHNYQSLYQSGELIFSKLLNILIDNQKNNDLQMCLINQALQDQEIDLFEFQSNNEYKQKCLYLNFLQLNDISFKEQQFCFPYFPLSFDYVKSIVEIIKLQYKRQNKYVNTKFQQTSMQSYRQNSVSNQENNLQSITKTKSSQSIGKIKNNTNKSILTSLSQLSYRINLNSLSIFIRLLNNFTNKQKMRQKQSVFEIIRKSNRIHNIFDNIMKNRQLIFMKLGFQKLKQIVGIYILTKITSSILYDIQDQTFSIIVRLRNLYETKQLEKSLQHFSIQRKRLFFSMLLFNQQLMVKQKSSLDNLIKKQRKEPLREHFQRWKIYTISEQFYDQIFQQKSNEIKSLASISTKDHNYIKNPNKSIQIQESKSTIQQGEVKECKRNSATSINQHLPNNGTNIYCEYVVINKLKKKKKKKSKKSKSEKEKKIKQSKKKCGICRDYLDENGNIIEKRDK</sequence>
<dbReference type="InterPro" id="IPR001611">
    <property type="entry name" value="Leu-rich_rpt"/>
</dbReference>
<dbReference type="AlphaFoldDB" id="A0A8S1QCN4"/>
<organism evidence="6 7">
    <name type="scientific">Paramecium sonneborni</name>
    <dbReference type="NCBI Taxonomy" id="65129"/>
    <lineage>
        <taxon>Eukaryota</taxon>
        <taxon>Sar</taxon>
        <taxon>Alveolata</taxon>
        <taxon>Ciliophora</taxon>
        <taxon>Intramacronucleata</taxon>
        <taxon>Oligohymenophorea</taxon>
        <taxon>Peniculida</taxon>
        <taxon>Parameciidae</taxon>
        <taxon>Paramecium</taxon>
    </lineage>
</organism>
<keyword evidence="7" id="KW-1185">Reference proteome</keyword>
<evidence type="ECO:0000313" key="7">
    <source>
        <dbReference type="Proteomes" id="UP000692954"/>
    </source>
</evidence>
<keyword evidence="4" id="KW-0539">Nucleus</keyword>
<dbReference type="OrthoDB" id="301153at2759"/>
<evidence type="ECO:0000256" key="4">
    <source>
        <dbReference type="ARBA" id="ARBA00023242"/>
    </source>
</evidence>
<dbReference type="GO" id="GO:0000398">
    <property type="term" value="P:mRNA splicing, via spliceosome"/>
    <property type="evidence" value="ECO:0007669"/>
    <property type="project" value="InterPro"/>
</dbReference>
<feature type="region of interest" description="Disordered" evidence="5">
    <location>
        <begin position="593"/>
        <end position="615"/>
    </location>
</feature>
<dbReference type="PANTHER" id="PTHR10552">
    <property type="entry name" value="U2 SMALL NUCLEAR RIBONUCLEOPROTEIN A"/>
    <property type="match status" value="1"/>
</dbReference>
<keyword evidence="2" id="KW-0433">Leucine-rich repeat</keyword>
<evidence type="ECO:0008006" key="8">
    <source>
        <dbReference type="Google" id="ProtNLM"/>
    </source>
</evidence>
<evidence type="ECO:0000256" key="5">
    <source>
        <dbReference type="SAM" id="MobiDB-lite"/>
    </source>
</evidence>
<comment type="subcellular location">
    <subcellularLocation>
        <location evidence="1">Nucleus</location>
    </subcellularLocation>
</comment>
<dbReference type="EMBL" id="CAJJDN010000103">
    <property type="protein sequence ID" value="CAD8113452.1"/>
    <property type="molecule type" value="Genomic_DNA"/>
</dbReference>
<name>A0A8S1QCN4_9CILI</name>
<evidence type="ECO:0000256" key="2">
    <source>
        <dbReference type="ARBA" id="ARBA00022614"/>
    </source>
</evidence>